<sequence length="165" mass="17485">MGAHLLGSLAWRRLPASERAWLRDEALRTINSLASPMVPVNAEILLRLFDSGRLRLVTGAMKFEPSDGKFRVHGPEEFAADVVVNAVNPTAHAAPQQSEALVASLVESKSATVGEDGGLEARDERVGILGAFDSGTSFVAPSVQTLAVAAEAMAARLVSQQNRPV</sequence>
<dbReference type="EMBL" id="JH636049">
    <property type="protein sequence ID" value="EID56284.1"/>
    <property type="molecule type" value="Genomic_DNA"/>
</dbReference>
<evidence type="ECO:0000313" key="2">
    <source>
        <dbReference type="Proteomes" id="UP000004691"/>
    </source>
</evidence>
<keyword evidence="2" id="KW-1185">Reference proteome</keyword>
<dbReference type="AlphaFoldDB" id="I0V831"/>
<reference evidence="1 2" key="1">
    <citation type="submission" date="2012-01" db="EMBL/GenBank/DDBJ databases">
        <title>Improved High-Quality Draft sequence of Saccharomonospora xinjiangensis XJ-54.</title>
        <authorList>
            <consortium name="US DOE Joint Genome Institute"/>
            <person name="Lucas S."/>
            <person name="Han J."/>
            <person name="Lapidus A."/>
            <person name="Cheng J.-F."/>
            <person name="Goodwin L."/>
            <person name="Pitluck S."/>
            <person name="Peters L."/>
            <person name="Mikhailova N."/>
            <person name="Teshima H."/>
            <person name="Detter J.C."/>
            <person name="Han C."/>
            <person name="Tapia R."/>
            <person name="Land M."/>
            <person name="Hauser L."/>
            <person name="Kyrpides N."/>
            <person name="Ivanova N."/>
            <person name="Pagani I."/>
            <person name="Brambilla E.-M."/>
            <person name="Klenk H.-P."/>
            <person name="Woyke T."/>
        </authorList>
    </citation>
    <scope>NUCLEOTIDE SEQUENCE [LARGE SCALE GENOMIC DNA]</scope>
    <source>
        <strain evidence="1 2">XJ-54</strain>
    </source>
</reference>
<proteinExistence type="predicted"/>
<gene>
    <name evidence="1" type="ORF">SacxiDRAFT_4095</name>
</gene>
<dbReference type="eggNOG" id="COG4529">
    <property type="taxonomic scope" value="Bacteria"/>
</dbReference>
<dbReference type="Proteomes" id="UP000004691">
    <property type="component" value="Unassembled WGS sequence"/>
</dbReference>
<protein>
    <submittedName>
        <fullName evidence="1">Uncharacterized protein</fullName>
    </submittedName>
</protein>
<organism evidence="1 2">
    <name type="scientific">Saccharomonospora xinjiangensis XJ-54</name>
    <dbReference type="NCBI Taxonomy" id="882086"/>
    <lineage>
        <taxon>Bacteria</taxon>
        <taxon>Bacillati</taxon>
        <taxon>Actinomycetota</taxon>
        <taxon>Actinomycetes</taxon>
        <taxon>Pseudonocardiales</taxon>
        <taxon>Pseudonocardiaceae</taxon>
        <taxon>Saccharomonospora</taxon>
    </lineage>
</organism>
<dbReference type="STRING" id="882086.SacxiDRAFT_4095"/>
<accession>I0V831</accession>
<name>I0V831_9PSEU</name>
<evidence type="ECO:0000313" key="1">
    <source>
        <dbReference type="EMBL" id="EID56284.1"/>
    </source>
</evidence>
<dbReference type="HOGENOM" id="CLU_1609610_0_0_11"/>